<organism evidence="3 4">
    <name type="scientific">Flagellimonas marina</name>
    <dbReference type="NCBI Taxonomy" id="1775168"/>
    <lineage>
        <taxon>Bacteria</taxon>
        <taxon>Pseudomonadati</taxon>
        <taxon>Bacteroidota</taxon>
        <taxon>Flavobacteriia</taxon>
        <taxon>Flavobacteriales</taxon>
        <taxon>Flavobacteriaceae</taxon>
        <taxon>Flagellimonas</taxon>
    </lineage>
</organism>
<evidence type="ECO:0000256" key="2">
    <source>
        <dbReference type="SAM" id="SignalP"/>
    </source>
</evidence>
<proteinExistence type="predicted"/>
<feature type="signal peptide" evidence="2">
    <location>
        <begin position="1"/>
        <end position="26"/>
    </location>
</feature>
<feature type="region of interest" description="Disordered" evidence="1">
    <location>
        <begin position="23"/>
        <end position="88"/>
    </location>
</feature>
<comment type="caution">
    <text evidence="3">The sequence shown here is derived from an EMBL/GenBank/DDBJ whole genome shotgun (WGS) entry which is preliminary data.</text>
</comment>
<evidence type="ECO:0000256" key="1">
    <source>
        <dbReference type="SAM" id="MobiDB-lite"/>
    </source>
</evidence>
<dbReference type="Gene3D" id="3.40.50.1110">
    <property type="entry name" value="SGNH hydrolase"/>
    <property type="match status" value="1"/>
</dbReference>
<name>A0ABV8PJ48_9FLAO</name>
<dbReference type="RefSeq" id="WP_379763580.1">
    <property type="nucleotide sequence ID" value="NZ_JBHSCL010000004.1"/>
</dbReference>
<evidence type="ECO:0000313" key="3">
    <source>
        <dbReference type="EMBL" id="MFC4220214.1"/>
    </source>
</evidence>
<dbReference type="SUPFAM" id="SSF52266">
    <property type="entry name" value="SGNH hydrolase"/>
    <property type="match status" value="1"/>
</dbReference>
<evidence type="ECO:0008006" key="5">
    <source>
        <dbReference type="Google" id="ProtNLM"/>
    </source>
</evidence>
<dbReference type="EMBL" id="JBHSCL010000004">
    <property type="protein sequence ID" value="MFC4220214.1"/>
    <property type="molecule type" value="Genomic_DNA"/>
</dbReference>
<gene>
    <name evidence="3" type="ORF">ACFOWS_08720</name>
</gene>
<protein>
    <recommendedName>
        <fullName evidence="5">SGNH/GDSL hydrolase family protein</fullName>
    </recommendedName>
</protein>
<dbReference type="Proteomes" id="UP001595841">
    <property type="component" value="Unassembled WGS sequence"/>
</dbReference>
<dbReference type="InterPro" id="IPR036514">
    <property type="entry name" value="SGNH_hydro_sf"/>
</dbReference>
<feature type="compositionally biased region" description="Polar residues" evidence="1">
    <location>
        <begin position="23"/>
        <end position="40"/>
    </location>
</feature>
<feature type="compositionally biased region" description="Acidic residues" evidence="1">
    <location>
        <begin position="41"/>
        <end position="80"/>
    </location>
</feature>
<evidence type="ECO:0000313" key="4">
    <source>
        <dbReference type="Proteomes" id="UP001595841"/>
    </source>
</evidence>
<sequence length="269" mass="30317">MNKKWFLSTGFLLLLLFCCSPESTEASGQDTQVEQGSVDDSQPEENVDDNDDEDEEPQDNEDNPEDTTDDTVDEGSDPEEVPVGPKGPRPVNTYKVLFVGNSLTYYNDLPKVFEEEATRSYRIIETDMVALANAALLDHWHNGNVQEMIKTNGYDFVVIQQGPSSQAYGRQILLDYGRRFKDLCDQYGAELVYYMVWPAKVNYHTFDAVIANHREAAEVNDALLAPVGEEWKAYFDTTGNFSYYGSDDFHPSEKGTEKAAEIIAETLFP</sequence>
<accession>A0ABV8PJ48</accession>
<reference evidence="4" key="1">
    <citation type="journal article" date="2019" name="Int. J. Syst. Evol. Microbiol.">
        <title>The Global Catalogue of Microorganisms (GCM) 10K type strain sequencing project: providing services to taxonomists for standard genome sequencing and annotation.</title>
        <authorList>
            <consortium name="The Broad Institute Genomics Platform"/>
            <consortium name="The Broad Institute Genome Sequencing Center for Infectious Disease"/>
            <person name="Wu L."/>
            <person name="Ma J."/>
        </authorList>
    </citation>
    <scope>NUCLEOTIDE SEQUENCE [LARGE SCALE GENOMIC DNA]</scope>
    <source>
        <strain evidence="4">CGMCC 1.15774</strain>
    </source>
</reference>
<feature type="chain" id="PRO_5046398845" description="SGNH/GDSL hydrolase family protein" evidence="2">
    <location>
        <begin position="27"/>
        <end position="269"/>
    </location>
</feature>
<keyword evidence="2" id="KW-0732">Signal</keyword>
<keyword evidence="4" id="KW-1185">Reference proteome</keyword>